<dbReference type="SUPFAM" id="SSF56214">
    <property type="entry name" value="4'-phosphopantetheinyl transferase"/>
    <property type="match status" value="2"/>
</dbReference>
<dbReference type="KEGG" id="tcu:Tcur_3838"/>
<dbReference type="GO" id="GO:0000287">
    <property type="term" value="F:magnesium ion binding"/>
    <property type="evidence" value="ECO:0007669"/>
    <property type="project" value="InterPro"/>
</dbReference>
<dbReference type="Proteomes" id="UP000001918">
    <property type="component" value="Chromosome"/>
</dbReference>
<protein>
    <submittedName>
        <fullName evidence="4">4'-phosphopantetheinyl transferase</fullName>
    </submittedName>
</protein>
<accession>D1AD59</accession>
<dbReference type="PANTHER" id="PTHR12215">
    <property type="entry name" value="PHOSPHOPANTETHEINE TRANSFERASE"/>
    <property type="match status" value="1"/>
</dbReference>
<feature type="domain" description="4'-phosphopantetheinyl transferase" evidence="3">
    <location>
        <begin position="101"/>
        <end position="187"/>
    </location>
</feature>
<evidence type="ECO:0000313" key="5">
    <source>
        <dbReference type="Proteomes" id="UP000001918"/>
    </source>
</evidence>
<evidence type="ECO:0000256" key="1">
    <source>
        <dbReference type="ARBA" id="ARBA00010990"/>
    </source>
</evidence>
<dbReference type="InterPro" id="IPR037143">
    <property type="entry name" value="4-PPantetheinyl_Trfase_dom_sf"/>
</dbReference>
<sequence length="226" mass="24682">MWWARLTDVRPWHTELLNEVERGRRERYLRPDDRDRFTLGAAVTRLAAGELLGVPPERVPLDRTCSGCGAPHGRPVIEGGPHLSVSHSGERVVVALSGGGPVGVDVEELSDRLTDEIAAQVLDPEEAADLRGLGPQARRRGLLEYWTRKEAVVKATGDGLRVPLADLRVSAPDEHPRLRDWQGRAGMASRITMHALEPGPGYAACLALIDQPDARVHERDAASLLA</sequence>
<dbReference type="InterPro" id="IPR008278">
    <property type="entry name" value="4-PPantetheinyl_Trfase_dom"/>
</dbReference>
<reference evidence="4 5" key="1">
    <citation type="journal article" date="2011" name="Stand. Genomic Sci.">
        <title>Complete genome sequence of Thermomonospora curvata type strain (B9).</title>
        <authorList>
            <person name="Chertkov O."/>
            <person name="Sikorski J."/>
            <person name="Nolan M."/>
            <person name="Lapidus A."/>
            <person name="Lucas S."/>
            <person name="Del Rio T.G."/>
            <person name="Tice H."/>
            <person name="Cheng J.F."/>
            <person name="Goodwin L."/>
            <person name="Pitluck S."/>
            <person name="Liolios K."/>
            <person name="Ivanova N."/>
            <person name="Mavromatis K."/>
            <person name="Mikhailova N."/>
            <person name="Ovchinnikova G."/>
            <person name="Pati A."/>
            <person name="Chen A."/>
            <person name="Palaniappan K."/>
            <person name="Djao O.D."/>
            <person name="Land M."/>
            <person name="Hauser L."/>
            <person name="Chang Y.J."/>
            <person name="Jeffries C.D."/>
            <person name="Brettin T."/>
            <person name="Han C."/>
            <person name="Detter J.C."/>
            <person name="Rohde M."/>
            <person name="Goker M."/>
            <person name="Woyke T."/>
            <person name="Bristow J."/>
            <person name="Eisen J.A."/>
            <person name="Markowitz V."/>
            <person name="Hugenholtz P."/>
            <person name="Klenk H.P."/>
            <person name="Kyrpides N.C."/>
        </authorList>
    </citation>
    <scope>NUCLEOTIDE SEQUENCE [LARGE SCALE GENOMIC DNA]</scope>
    <source>
        <strain evidence="5">ATCC 19995 / DSM 43183 / JCM 3096 / KCTC 9072 / NBRC 15933 / NCIMB 10081 / Henssen B9</strain>
    </source>
</reference>
<keyword evidence="2 4" id="KW-0808">Transferase</keyword>
<keyword evidence="5" id="KW-1185">Reference proteome</keyword>
<dbReference type="InterPro" id="IPR050559">
    <property type="entry name" value="P-Pant_transferase_sf"/>
</dbReference>
<dbReference type="GO" id="GO:0008897">
    <property type="term" value="F:holo-[acyl-carrier-protein] synthase activity"/>
    <property type="evidence" value="ECO:0007669"/>
    <property type="project" value="InterPro"/>
</dbReference>
<name>D1AD59_THECD</name>
<dbReference type="AlphaFoldDB" id="D1AD59"/>
<dbReference type="EMBL" id="CP001738">
    <property type="protein sequence ID" value="ACY99368.1"/>
    <property type="molecule type" value="Genomic_DNA"/>
</dbReference>
<evidence type="ECO:0000313" key="4">
    <source>
        <dbReference type="EMBL" id="ACY99368.1"/>
    </source>
</evidence>
<dbReference type="eggNOG" id="COG2091">
    <property type="taxonomic scope" value="Bacteria"/>
</dbReference>
<dbReference type="GO" id="GO:0005829">
    <property type="term" value="C:cytosol"/>
    <property type="evidence" value="ECO:0007669"/>
    <property type="project" value="TreeGrafter"/>
</dbReference>
<dbReference type="Pfam" id="PF01648">
    <property type="entry name" value="ACPS"/>
    <property type="match status" value="1"/>
</dbReference>
<comment type="similarity">
    <text evidence="1">Belongs to the P-Pant transferase superfamily. Gsp/Sfp/HetI/AcpT family.</text>
</comment>
<dbReference type="HOGENOM" id="CLU_057011_2_1_11"/>
<gene>
    <name evidence="4" type="ordered locus">Tcur_3838</name>
</gene>
<dbReference type="PANTHER" id="PTHR12215:SF10">
    <property type="entry name" value="L-AMINOADIPATE-SEMIALDEHYDE DEHYDROGENASE-PHOSPHOPANTETHEINYL TRANSFERASE"/>
    <property type="match status" value="1"/>
</dbReference>
<evidence type="ECO:0000259" key="3">
    <source>
        <dbReference type="Pfam" id="PF01648"/>
    </source>
</evidence>
<evidence type="ECO:0000256" key="2">
    <source>
        <dbReference type="ARBA" id="ARBA00022679"/>
    </source>
</evidence>
<dbReference type="STRING" id="471852.Tcur_3838"/>
<proteinExistence type="inferred from homology"/>
<dbReference type="GO" id="GO:0019878">
    <property type="term" value="P:lysine biosynthetic process via aminoadipic acid"/>
    <property type="evidence" value="ECO:0007669"/>
    <property type="project" value="TreeGrafter"/>
</dbReference>
<organism evidence="4 5">
    <name type="scientific">Thermomonospora curvata (strain ATCC 19995 / DSM 43183 / JCM 3096 / KCTC 9072 / NBRC 15933 / NCIMB 10081 / Henssen B9)</name>
    <dbReference type="NCBI Taxonomy" id="471852"/>
    <lineage>
        <taxon>Bacteria</taxon>
        <taxon>Bacillati</taxon>
        <taxon>Actinomycetota</taxon>
        <taxon>Actinomycetes</taxon>
        <taxon>Streptosporangiales</taxon>
        <taxon>Thermomonosporaceae</taxon>
        <taxon>Thermomonospora</taxon>
    </lineage>
</organism>
<dbReference type="Gene3D" id="3.90.470.20">
    <property type="entry name" value="4'-phosphopantetheinyl transferase domain"/>
    <property type="match status" value="2"/>
</dbReference>